<keyword evidence="1" id="KW-0472">Membrane</keyword>
<organism evidence="2 3">
    <name type="scientific">Paenibacillus endophyticus</name>
    <dbReference type="NCBI Taxonomy" id="1294268"/>
    <lineage>
        <taxon>Bacteria</taxon>
        <taxon>Bacillati</taxon>
        <taxon>Bacillota</taxon>
        <taxon>Bacilli</taxon>
        <taxon>Bacillales</taxon>
        <taxon>Paenibacillaceae</taxon>
        <taxon>Paenibacillus</taxon>
    </lineage>
</organism>
<dbReference type="EMBL" id="JACHXW010000006">
    <property type="protein sequence ID" value="MBB3152535.1"/>
    <property type="molecule type" value="Genomic_DNA"/>
</dbReference>
<gene>
    <name evidence="2" type="ORF">FHS16_002585</name>
</gene>
<name>A0A7W5C880_9BACL</name>
<evidence type="ECO:0008006" key="4">
    <source>
        <dbReference type="Google" id="ProtNLM"/>
    </source>
</evidence>
<reference evidence="2 3" key="1">
    <citation type="submission" date="2020-08" db="EMBL/GenBank/DDBJ databases">
        <title>Genomic Encyclopedia of Type Strains, Phase III (KMG-III): the genomes of soil and plant-associated and newly described type strains.</title>
        <authorList>
            <person name="Whitman W."/>
        </authorList>
    </citation>
    <scope>NUCLEOTIDE SEQUENCE [LARGE SCALE GENOMIC DNA]</scope>
    <source>
        <strain evidence="2 3">CECT 8234</strain>
    </source>
</reference>
<proteinExistence type="predicted"/>
<evidence type="ECO:0000256" key="1">
    <source>
        <dbReference type="SAM" id="Phobius"/>
    </source>
</evidence>
<sequence>MLETLTIAPLLAAIGEVGFPIVLAGYLLIRLEKKMDALSGSVAELIHAKRNKTSEREESDGTKMV</sequence>
<keyword evidence="1" id="KW-0812">Transmembrane</keyword>
<keyword evidence="1" id="KW-1133">Transmembrane helix</keyword>
<dbReference type="AlphaFoldDB" id="A0A7W5C880"/>
<dbReference type="Proteomes" id="UP000518605">
    <property type="component" value="Unassembled WGS sequence"/>
</dbReference>
<comment type="caution">
    <text evidence="2">The sequence shown here is derived from an EMBL/GenBank/DDBJ whole genome shotgun (WGS) entry which is preliminary data.</text>
</comment>
<dbReference type="InterPro" id="IPR024419">
    <property type="entry name" value="YvrJ"/>
</dbReference>
<evidence type="ECO:0000313" key="2">
    <source>
        <dbReference type="EMBL" id="MBB3152535.1"/>
    </source>
</evidence>
<evidence type="ECO:0000313" key="3">
    <source>
        <dbReference type="Proteomes" id="UP000518605"/>
    </source>
</evidence>
<keyword evidence="3" id="KW-1185">Reference proteome</keyword>
<accession>A0A7W5C880</accession>
<feature type="transmembrane region" description="Helical" evidence="1">
    <location>
        <begin position="6"/>
        <end position="29"/>
    </location>
</feature>
<protein>
    <recommendedName>
        <fullName evidence="4">YvrJ family protein</fullName>
    </recommendedName>
</protein>
<dbReference type="Pfam" id="PF12841">
    <property type="entry name" value="YvrJ"/>
    <property type="match status" value="1"/>
</dbReference>
<dbReference type="RefSeq" id="WP_183562562.1">
    <property type="nucleotide sequence ID" value="NZ_CBCSLB010000005.1"/>
</dbReference>